<dbReference type="PANTHER" id="PTHR21222:SF1">
    <property type="entry name" value="MIT DOMAIN-CONTAINING PROTEIN 1"/>
    <property type="match status" value="1"/>
</dbReference>
<accession>A0A8B8DJC2</accession>
<dbReference type="InterPro" id="IPR032341">
    <property type="entry name" value="MITD1_C"/>
</dbReference>
<gene>
    <name evidence="3" type="primary">LOC111127165</name>
</gene>
<dbReference type="OrthoDB" id="19553at2759"/>
<proteinExistence type="predicted"/>
<dbReference type="InterPro" id="IPR052817">
    <property type="entry name" value="MIT_domain_contain_protein1"/>
</dbReference>
<dbReference type="Gene3D" id="1.20.58.80">
    <property type="entry name" value="Phosphotransferase system, lactose/cellobiose-type IIA subunit"/>
    <property type="match status" value="1"/>
</dbReference>
<dbReference type="CDD" id="cd02685">
    <property type="entry name" value="MIT_C"/>
    <property type="match status" value="1"/>
</dbReference>
<sequence length="255" mass="29706">MADKLHGVESSAISILKRAVELDTSKRYDEAVTCYQEGLQLMLEVIKGASDAAKKEKFRQKMMEYMGRAEELKKFVKEEKTAGKQHEQIQIESNVTGYSYEKLFSRFLNQFLTEIEVEDPYVRSHHQICNFLRFCELVVKSKAPVKEIRLLTGSDEKPELQSQQHEKLGQLSESLQKHNIKLTIKYSDTLHDREIRFDTGWVVKIGRGLDIYKPTENKFSIGFCDFDLRPCHQTTVDIFNRKYMRDSNEAPEKIV</sequence>
<reference evidence="3" key="1">
    <citation type="submission" date="2025-08" db="UniProtKB">
        <authorList>
            <consortium name="RefSeq"/>
        </authorList>
    </citation>
    <scope>IDENTIFICATION</scope>
    <source>
        <tissue evidence="3">Whole sample</tissue>
    </source>
</reference>
<evidence type="ECO:0000259" key="1">
    <source>
        <dbReference type="SMART" id="SM00745"/>
    </source>
</evidence>
<dbReference type="InterPro" id="IPR036181">
    <property type="entry name" value="MIT_dom_sf"/>
</dbReference>
<dbReference type="Pfam" id="PF16565">
    <property type="entry name" value="MIT_C"/>
    <property type="match status" value="1"/>
</dbReference>
<dbReference type="SMART" id="SM00745">
    <property type="entry name" value="MIT"/>
    <property type="match status" value="1"/>
</dbReference>
<evidence type="ECO:0000313" key="2">
    <source>
        <dbReference type="Proteomes" id="UP000694844"/>
    </source>
</evidence>
<protein>
    <submittedName>
        <fullName evidence="3">MIT domain-containing protein 1-like</fullName>
    </submittedName>
</protein>
<dbReference type="Gene3D" id="3.30.870.30">
    <property type="entry name" value="MITD, C-terminal phospholipase D-like domain"/>
    <property type="match status" value="1"/>
</dbReference>
<dbReference type="SUPFAM" id="SSF116846">
    <property type="entry name" value="MIT domain"/>
    <property type="match status" value="1"/>
</dbReference>
<dbReference type="PANTHER" id="PTHR21222">
    <property type="entry name" value="MIT DOMAIN-CONTAINING PROTEIN 1"/>
    <property type="match status" value="1"/>
</dbReference>
<dbReference type="Proteomes" id="UP000694844">
    <property type="component" value="Chromosome 3"/>
</dbReference>
<dbReference type="Pfam" id="PF04212">
    <property type="entry name" value="MIT"/>
    <property type="match status" value="1"/>
</dbReference>
<evidence type="ECO:0000313" key="3">
    <source>
        <dbReference type="RefSeq" id="XP_022327933.1"/>
    </source>
</evidence>
<dbReference type="RefSeq" id="XP_022327933.1">
    <property type="nucleotide sequence ID" value="XM_022472225.1"/>
</dbReference>
<name>A0A8B8DJC2_CRAVI</name>
<dbReference type="KEGG" id="cvn:111127165"/>
<feature type="domain" description="MIT" evidence="1">
    <location>
        <begin position="5"/>
        <end position="83"/>
    </location>
</feature>
<keyword evidence="2" id="KW-1185">Reference proteome</keyword>
<dbReference type="InterPro" id="IPR038113">
    <property type="entry name" value="MITD1_C_sf"/>
</dbReference>
<organism evidence="2 3">
    <name type="scientific">Crassostrea virginica</name>
    <name type="common">Eastern oyster</name>
    <dbReference type="NCBI Taxonomy" id="6565"/>
    <lineage>
        <taxon>Eukaryota</taxon>
        <taxon>Metazoa</taxon>
        <taxon>Spiralia</taxon>
        <taxon>Lophotrochozoa</taxon>
        <taxon>Mollusca</taxon>
        <taxon>Bivalvia</taxon>
        <taxon>Autobranchia</taxon>
        <taxon>Pteriomorphia</taxon>
        <taxon>Ostreida</taxon>
        <taxon>Ostreoidea</taxon>
        <taxon>Ostreidae</taxon>
        <taxon>Crassostrea</taxon>
    </lineage>
</organism>
<dbReference type="AlphaFoldDB" id="A0A8B8DJC2"/>
<dbReference type="InterPro" id="IPR007330">
    <property type="entry name" value="MIT_dom"/>
</dbReference>
<dbReference type="GeneID" id="111127165"/>